<proteinExistence type="predicted"/>
<reference evidence="2" key="1">
    <citation type="journal article" date="2019" name="Int. J. Syst. Evol. Microbiol.">
        <title>The Global Catalogue of Microorganisms (GCM) 10K type strain sequencing project: providing services to taxonomists for standard genome sequencing and annotation.</title>
        <authorList>
            <consortium name="The Broad Institute Genomics Platform"/>
            <consortium name="The Broad Institute Genome Sequencing Center for Infectious Disease"/>
            <person name="Wu L."/>
            <person name="Ma J."/>
        </authorList>
    </citation>
    <scope>NUCLEOTIDE SEQUENCE [LARGE SCALE GENOMIC DNA]</scope>
    <source>
        <strain evidence="2">CGMCC 1.12371</strain>
    </source>
</reference>
<organism evidence="1 2">
    <name type="scientific">Hydrogenophaga atypica</name>
    <dbReference type="NCBI Taxonomy" id="249409"/>
    <lineage>
        <taxon>Bacteria</taxon>
        <taxon>Pseudomonadati</taxon>
        <taxon>Pseudomonadota</taxon>
        <taxon>Betaproteobacteria</taxon>
        <taxon>Burkholderiales</taxon>
        <taxon>Comamonadaceae</taxon>
        <taxon>Hydrogenophaga</taxon>
    </lineage>
</organism>
<dbReference type="RefSeq" id="WP_382223325.1">
    <property type="nucleotide sequence ID" value="NZ_JBHTCA010000006.1"/>
</dbReference>
<evidence type="ECO:0008006" key="3">
    <source>
        <dbReference type="Google" id="ProtNLM"/>
    </source>
</evidence>
<accession>A0ABW2QKI5</accession>
<protein>
    <recommendedName>
        <fullName evidence="3">HTH cro/C1-type domain-containing protein</fullName>
    </recommendedName>
</protein>
<comment type="caution">
    <text evidence="1">The sequence shown here is derived from an EMBL/GenBank/DDBJ whole genome shotgun (WGS) entry which is preliminary data.</text>
</comment>
<keyword evidence="2" id="KW-1185">Reference proteome</keyword>
<evidence type="ECO:0000313" key="1">
    <source>
        <dbReference type="EMBL" id="MFC7409512.1"/>
    </source>
</evidence>
<evidence type="ECO:0000313" key="2">
    <source>
        <dbReference type="Proteomes" id="UP001596501"/>
    </source>
</evidence>
<sequence>MATDLHVTYGYINQLRNGIRKVSNISNEFARSCANYLGVPTVVVKLVSGSISLSDFAWPALDEDMVVERAFQRMLTDPNVRPSLPRHAQKLPVAAKRAMVMMYADITGVDLFGVRQLPDIVYWLQRAATSRGHVQYTGLPTVVRRLQRGRW</sequence>
<gene>
    <name evidence="1" type="ORF">ACFQPB_11630</name>
</gene>
<dbReference type="EMBL" id="JBHTCA010000006">
    <property type="protein sequence ID" value="MFC7409512.1"/>
    <property type="molecule type" value="Genomic_DNA"/>
</dbReference>
<name>A0ABW2QKI5_9BURK</name>
<dbReference type="Proteomes" id="UP001596501">
    <property type="component" value="Unassembled WGS sequence"/>
</dbReference>